<dbReference type="Proteomes" id="UP001233999">
    <property type="component" value="Unassembled WGS sequence"/>
</dbReference>
<dbReference type="AlphaFoldDB" id="A0AAD8EBI5"/>
<accession>A0AAD8EBI5</accession>
<evidence type="ECO:0000313" key="2">
    <source>
        <dbReference type="Proteomes" id="UP001233999"/>
    </source>
</evidence>
<keyword evidence="2" id="KW-1185">Reference proteome</keyword>
<name>A0AAD8EBI5_DIPPU</name>
<comment type="caution">
    <text evidence="1">The sequence shown here is derived from an EMBL/GenBank/DDBJ whole genome shotgun (WGS) entry which is preliminary data.</text>
</comment>
<feature type="non-terminal residue" evidence="1">
    <location>
        <position position="51"/>
    </location>
</feature>
<dbReference type="EMBL" id="JASPKZ010007422">
    <property type="protein sequence ID" value="KAJ9584380.1"/>
    <property type="molecule type" value="Genomic_DNA"/>
</dbReference>
<gene>
    <name evidence="1" type="ORF">L9F63_021274</name>
</gene>
<protein>
    <submittedName>
        <fullName evidence="1">Uncharacterized protein</fullName>
    </submittedName>
</protein>
<proteinExistence type="predicted"/>
<evidence type="ECO:0000313" key="1">
    <source>
        <dbReference type="EMBL" id="KAJ9584380.1"/>
    </source>
</evidence>
<organism evidence="1 2">
    <name type="scientific">Diploptera punctata</name>
    <name type="common">Pacific beetle cockroach</name>
    <dbReference type="NCBI Taxonomy" id="6984"/>
    <lineage>
        <taxon>Eukaryota</taxon>
        <taxon>Metazoa</taxon>
        <taxon>Ecdysozoa</taxon>
        <taxon>Arthropoda</taxon>
        <taxon>Hexapoda</taxon>
        <taxon>Insecta</taxon>
        <taxon>Pterygota</taxon>
        <taxon>Neoptera</taxon>
        <taxon>Polyneoptera</taxon>
        <taxon>Dictyoptera</taxon>
        <taxon>Blattodea</taxon>
        <taxon>Blaberoidea</taxon>
        <taxon>Blaberidae</taxon>
        <taxon>Diplopterinae</taxon>
        <taxon>Diploptera</taxon>
    </lineage>
</organism>
<sequence>VTYLILFYMSLHYMYNFFSFFVIEHEEEGQSNFDLSGEYHNMVDEVQRQTT</sequence>
<reference evidence="1" key="1">
    <citation type="journal article" date="2023" name="IScience">
        <title>Live-bearing cockroach genome reveals convergent evolutionary mechanisms linked to viviparity in insects and beyond.</title>
        <authorList>
            <person name="Fouks B."/>
            <person name="Harrison M.C."/>
            <person name="Mikhailova A.A."/>
            <person name="Marchal E."/>
            <person name="English S."/>
            <person name="Carruthers M."/>
            <person name="Jennings E.C."/>
            <person name="Chiamaka E.L."/>
            <person name="Frigard R.A."/>
            <person name="Pippel M."/>
            <person name="Attardo G.M."/>
            <person name="Benoit J.B."/>
            <person name="Bornberg-Bauer E."/>
            <person name="Tobe S.S."/>
        </authorList>
    </citation>
    <scope>NUCLEOTIDE SEQUENCE</scope>
    <source>
        <strain evidence="1">Stay&amp;Tobe</strain>
    </source>
</reference>
<feature type="non-terminal residue" evidence="1">
    <location>
        <position position="1"/>
    </location>
</feature>
<reference evidence="1" key="2">
    <citation type="submission" date="2023-05" db="EMBL/GenBank/DDBJ databases">
        <authorList>
            <person name="Fouks B."/>
        </authorList>
    </citation>
    <scope>NUCLEOTIDE SEQUENCE</scope>
    <source>
        <strain evidence="1">Stay&amp;Tobe</strain>
        <tissue evidence="1">Testes</tissue>
    </source>
</reference>